<dbReference type="RefSeq" id="WP_218468473.1">
    <property type="nucleotide sequence ID" value="NZ_JADRCR010000012.1"/>
</dbReference>
<evidence type="ECO:0000313" key="1">
    <source>
        <dbReference type="EMBL" id="MBK5145594.1"/>
    </source>
</evidence>
<protein>
    <submittedName>
        <fullName evidence="1">Uncharacterized protein</fullName>
    </submittedName>
</protein>
<gene>
    <name evidence="1" type="ORF">I2494_18110</name>
</gene>
<sequence>MGEEIAAQEMTRASFTTAFIQQIKKAPREEGEGKERNETYMILRSALIMS</sequence>
<evidence type="ECO:0000313" key="2">
    <source>
        <dbReference type="Proteomes" id="UP001296921"/>
    </source>
</evidence>
<dbReference type="Proteomes" id="UP001296921">
    <property type="component" value="Unassembled WGS sequence"/>
</dbReference>
<dbReference type="EMBL" id="JADRCR010000012">
    <property type="protein sequence ID" value="MBK5145594.1"/>
    <property type="molecule type" value="Genomic_DNA"/>
</dbReference>
<organism evidence="1 2">
    <name type="scientific">Limnobaculum allomyrinae</name>
    <dbReference type="NCBI Taxonomy" id="2791986"/>
    <lineage>
        <taxon>Bacteria</taxon>
        <taxon>Pseudomonadati</taxon>
        <taxon>Pseudomonadota</taxon>
        <taxon>Gammaproteobacteria</taxon>
        <taxon>Enterobacterales</taxon>
        <taxon>Budviciaceae</taxon>
        <taxon>Limnobaculum</taxon>
    </lineage>
</organism>
<name>A0ABS1IV92_9GAMM</name>
<proteinExistence type="predicted"/>
<keyword evidence="2" id="KW-1185">Reference proteome</keyword>
<comment type="caution">
    <text evidence="1">The sequence shown here is derived from an EMBL/GenBank/DDBJ whole genome shotgun (WGS) entry which is preliminary data.</text>
</comment>
<reference evidence="1 2" key="1">
    <citation type="submission" date="2020-11" db="EMBL/GenBank/DDBJ databases">
        <title>Insectihabitans protaetiae gen. nov. sp. nov. and Insectihabitans allomyrinae sp. nov., isolated from larvae of Protaetia brevitarsis seulensis and Allomyrina dichotoma, respectively.</title>
        <authorList>
            <person name="Lee S.D."/>
            <person name="Byeon Y.-S."/>
            <person name="Kim S.-M."/>
            <person name="Yang H.L."/>
            <person name="Kim I.S."/>
        </authorList>
    </citation>
    <scope>NUCLEOTIDE SEQUENCE [LARGE SCALE GENOMIC DNA]</scope>
    <source>
        <strain evidence="1 2">BWR-B9</strain>
    </source>
</reference>
<accession>A0ABS1IV92</accession>